<dbReference type="EMBL" id="JAUSVX010000029">
    <property type="protein sequence ID" value="MDQ0475074.1"/>
    <property type="molecule type" value="Genomic_DNA"/>
</dbReference>
<reference evidence="1 2" key="1">
    <citation type="submission" date="2023-07" db="EMBL/GenBank/DDBJ databases">
        <title>Genomic Encyclopedia of Type Strains, Phase IV (KMG-IV): sequencing the most valuable type-strain genomes for metagenomic binning, comparative biology and taxonomic classification.</title>
        <authorList>
            <person name="Goeker M."/>
        </authorList>
    </citation>
    <scope>NUCLEOTIDE SEQUENCE [LARGE SCALE GENOMIC DNA]</scope>
    <source>
        <strain evidence="1 2">DSM 19619</strain>
    </source>
</reference>
<dbReference type="Proteomes" id="UP001242480">
    <property type="component" value="Unassembled WGS sequence"/>
</dbReference>
<evidence type="ECO:0000313" key="2">
    <source>
        <dbReference type="Proteomes" id="UP001242480"/>
    </source>
</evidence>
<organism evidence="1 2">
    <name type="scientific">Labrys wisconsinensis</name>
    <dbReference type="NCBI Taxonomy" id="425677"/>
    <lineage>
        <taxon>Bacteria</taxon>
        <taxon>Pseudomonadati</taxon>
        <taxon>Pseudomonadota</taxon>
        <taxon>Alphaproteobacteria</taxon>
        <taxon>Hyphomicrobiales</taxon>
        <taxon>Xanthobacteraceae</taxon>
        <taxon>Labrys</taxon>
    </lineage>
</organism>
<comment type="caution">
    <text evidence="1">The sequence shown here is derived from an EMBL/GenBank/DDBJ whole genome shotgun (WGS) entry which is preliminary data.</text>
</comment>
<proteinExistence type="predicted"/>
<evidence type="ECO:0000313" key="1">
    <source>
        <dbReference type="EMBL" id="MDQ0475074.1"/>
    </source>
</evidence>
<dbReference type="RefSeq" id="WP_307285762.1">
    <property type="nucleotide sequence ID" value="NZ_JAUSVX010000029.1"/>
</dbReference>
<gene>
    <name evidence="1" type="ORF">QO011_008116</name>
</gene>
<keyword evidence="2" id="KW-1185">Reference proteome</keyword>
<accession>A0ABU0JLB1</accession>
<protein>
    <submittedName>
        <fullName evidence="1">Uncharacterized protein</fullName>
    </submittedName>
</protein>
<sequence length="231" mass="25082">MMTVERALIAAILKYNRNQLDKASYSPTALGTYLIKLDKALSAVERGEVLDEALAAQYGGALLTALQKAAKPFKPGEKTVERALLKAMLKYNKDQASKASYNPASLAKHLSKLDKALGDVDGGVAFSAALSGRFSDGPLDVLLKAVRPYERTEKTVERAFIKAIVDYNKTQADKASYNPSFLDTYVVKLDKVLSEVGRGSSFDKALSNKYSGPLLDSLLEAAKPFQRAAQQ</sequence>
<name>A0ABU0JLB1_9HYPH</name>